<evidence type="ECO:0000313" key="5">
    <source>
        <dbReference type="RefSeq" id="XP_005353983.1"/>
    </source>
</evidence>
<dbReference type="PANTHER" id="PTHR33590:SF3">
    <property type="entry name" value="PROTEIN FAM186B"/>
    <property type="match status" value="1"/>
</dbReference>
<accession>A0ABM0KW52</accession>
<feature type="domain" description="FAM186A/B C-terminal" evidence="2">
    <location>
        <begin position="658"/>
        <end position="893"/>
    </location>
</feature>
<evidence type="ECO:0000313" key="4">
    <source>
        <dbReference type="Proteomes" id="UP000694915"/>
    </source>
</evidence>
<name>A0ABM0KW52_MICOH</name>
<feature type="compositionally biased region" description="Polar residues" evidence="1">
    <location>
        <begin position="597"/>
        <end position="621"/>
    </location>
</feature>
<protein>
    <submittedName>
        <fullName evidence="5">Protein FAM186B</fullName>
    </submittedName>
</protein>
<dbReference type="PANTHER" id="PTHR33590">
    <property type="entry name" value="GLUTENIN, HIGH MOLECULAR WEIGHT SUBUNIT PW212-RELATED PROTEIN"/>
    <property type="match status" value="1"/>
</dbReference>
<dbReference type="InterPro" id="IPR049144">
    <property type="entry name" value="FAM186A_B_N"/>
</dbReference>
<dbReference type="GeneID" id="101995551"/>
<proteinExistence type="predicted"/>
<feature type="compositionally biased region" description="Basic and acidic residues" evidence="1">
    <location>
        <begin position="545"/>
        <end position="554"/>
    </location>
</feature>
<dbReference type="InterPro" id="IPR049146">
    <property type="entry name" value="FAM186A_B_C"/>
</dbReference>
<gene>
    <name evidence="5" type="primary">Fam186b</name>
</gene>
<evidence type="ECO:0000256" key="1">
    <source>
        <dbReference type="SAM" id="MobiDB-lite"/>
    </source>
</evidence>
<evidence type="ECO:0000259" key="3">
    <source>
        <dbReference type="Pfam" id="PF20870"/>
    </source>
</evidence>
<feature type="region of interest" description="Disordered" evidence="1">
    <location>
        <begin position="532"/>
        <end position="557"/>
    </location>
</feature>
<feature type="compositionally biased region" description="Polar residues" evidence="1">
    <location>
        <begin position="955"/>
        <end position="975"/>
    </location>
</feature>
<feature type="region of interest" description="Disordered" evidence="1">
    <location>
        <begin position="433"/>
        <end position="465"/>
    </location>
</feature>
<sequence>MEKDNPPHLVTPTSVKAIISKIEAAQLIRTQEDISIQLSDILDNVNCAINRFQEELGYDLKEKAKPHQPEQKGKKRFILLEKIASFSKDAKAKEKHLYEILRWLGDWGDSLTYEVKNQGNVEEEEALDEWIEVMEKVLPLSLMATKGGIESLISLCSTLIEEQKKRTQMSKHNFWQDWRERNPQNSSHLPEPLSPEQMLQDKNTTCTKVSEVKSMLQELLDSAMFNKGEVKAIRYMSTVVENLSKALILQHKENKSLEIKYKHLQGEMTKELSSQRLCFQKSIQVLESKRDALLKQVEVLGGKYHDLLMIKHALEFQLKTVQSAAALEEPVEVFVDAPEPPEKETFPEKGIALEKAHQKLKEEKQLFSPFSPSRLAKAWDSSTTPAQPPLSAAVADSRSKDVFTAHTEHLEPVLLHSEAPTFPTRWEKLVEEAPEREGKDQEDRFQEMDEVQNKSYPGKCLSPGSSRRTVLESHMEHWEEELSWETRRQQWLQEEEMWLQRQKKWALLEQEHQEKVRQWEAEAAARQQWQRLIQPEEETGSPRKSSGEQRKGSSEKLIFMTTNRWRNLEKSETSSAPPPNRTQSARQSRRSHLPMSAHTQQPGQGNQRTLNSAESKQTSWTCQVSNKPKKCASFPITGTSIRRVSRSSLQKAPVTSKDKVYHLNMEGQLKNLQILGSSESELLLPQYLRSKALEVTAVAMELSVLRLQCLCRKYIHYRRFQSLRQEVIKHIGAIRQMRVTYKAQNLYVFLENIDRQQNLRLQAWTDKQKDLEEKHRECLQTMATVFPKFQQEWNIHLNVPVANSAKPGKSKSPPVLLQRVRSGGATNKQPPLPKQHRESVPLRIAGQQGNQMEAVWKMDVSSSSHPIEKKTPASLPWEQLGGYPDIPRLLAVDEHPPYHRSSMAFKTRSFSASVIQRKESREPSEEPAELVRKMSSQSLPGPLQSQKDGAAPASTPASISESPTSTGLLKTSQGLVPNAGPQLGL</sequence>
<organism evidence="4 5">
    <name type="scientific">Microtus ochrogaster</name>
    <name type="common">Prairie vole</name>
    <dbReference type="NCBI Taxonomy" id="79684"/>
    <lineage>
        <taxon>Eukaryota</taxon>
        <taxon>Metazoa</taxon>
        <taxon>Chordata</taxon>
        <taxon>Craniata</taxon>
        <taxon>Vertebrata</taxon>
        <taxon>Euteleostomi</taxon>
        <taxon>Mammalia</taxon>
        <taxon>Eutheria</taxon>
        <taxon>Euarchontoglires</taxon>
        <taxon>Glires</taxon>
        <taxon>Rodentia</taxon>
        <taxon>Myomorpha</taxon>
        <taxon>Muroidea</taxon>
        <taxon>Cricetidae</taxon>
        <taxon>Arvicolinae</taxon>
        <taxon>Microtus</taxon>
    </lineage>
</organism>
<feature type="region of interest" description="Disordered" evidence="1">
    <location>
        <begin position="181"/>
        <end position="202"/>
    </location>
</feature>
<feature type="region of interest" description="Disordered" evidence="1">
    <location>
        <begin position="569"/>
        <end position="621"/>
    </location>
</feature>
<keyword evidence="4" id="KW-1185">Reference proteome</keyword>
<feature type="compositionally biased region" description="Basic and acidic residues" evidence="1">
    <location>
        <begin position="916"/>
        <end position="932"/>
    </location>
</feature>
<reference evidence="5" key="1">
    <citation type="submission" date="2025-08" db="UniProtKB">
        <authorList>
            <consortium name="RefSeq"/>
        </authorList>
    </citation>
    <scope>IDENTIFICATION</scope>
</reference>
<dbReference type="Proteomes" id="UP000694915">
    <property type="component" value="Chromosome 15"/>
</dbReference>
<feature type="domain" description="FAM186A/B N-terminal" evidence="3">
    <location>
        <begin position="7"/>
        <end position="255"/>
    </location>
</feature>
<evidence type="ECO:0000259" key="2">
    <source>
        <dbReference type="Pfam" id="PF20865"/>
    </source>
</evidence>
<feature type="region of interest" description="Disordered" evidence="1">
    <location>
        <begin position="913"/>
        <end position="985"/>
    </location>
</feature>
<dbReference type="RefSeq" id="XP_005353983.1">
    <property type="nucleotide sequence ID" value="XM_005353926.1"/>
</dbReference>
<dbReference type="Pfam" id="PF20865">
    <property type="entry name" value="FAM186A-B_C"/>
    <property type="match status" value="1"/>
</dbReference>
<feature type="compositionally biased region" description="Low complexity" evidence="1">
    <location>
        <begin position="935"/>
        <end position="946"/>
    </location>
</feature>
<dbReference type="Pfam" id="PF20870">
    <property type="entry name" value="FAM186A-B_N"/>
    <property type="match status" value="1"/>
</dbReference>
<feature type="compositionally biased region" description="Basic and acidic residues" evidence="1">
    <location>
        <begin position="433"/>
        <end position="447"/>
    </location>
</feature>